<accession>A0A6N0C7M2</accession>
<dbReference type="Pfam" id="PF00653">
    <property type="entry name" value="BIR"/>
    <property type="match status" value="2"/>
</dbReference>
<reference evidence="2" key="1">
    <citation type="submission" date="2019-09" db="EMBL/GenBank/DDBJ databases">
        <authorList>
            <person name="Tao P."/>
            <person name="Yang T."/>
            <person name="Chen J."/>
            <person name="Lin C."/>
            <person name="Hu J."/>
            <person name="Zhu Y."/>
            <person name="Lv H."/>
            <person name="Tian M."/>
            <person name="Gao Q."/>
            <person name="Jia J."/>
        </authorList>
    </citation>
    <scope>NUCLEOTIDE SEQUENCE</scope>
    <source>
        <strain evidence="2">WV103</strain>
    </source>
</reference>
<dbReference type="Gene3D" id="1.10.1170.10">
    <property type="entry name" value="Inhibitor Of Apoptosis Protein (2mihbC-IAP-1), Chain A"/>
    <property type="match status" value="2"/>
</dbReference>
<dbReference type="InterPro" id="IPR050784">
    <property type="entry name" value="IAP"/>
</dbReference>
<protein>
    <submittedName>
        <fullName evidence="2">Iap-3</fullName>
    </submittedName>
</protein>
<dbReference type="CDD" id="cd00022">
    <property type="entry name" value="BIR"/>
    <property type="match status" value="2"/>
</dbReference>
<organism evidence="2">
    <name type="scientific">Spodoptera exigua multiple nucleopolyhedrovirus</name>
    <dbReference type="NCBI Taxonomy" id="10454"/>
    <lineage>
        <taxon>Viruses</taxon>
        <taxon>Viruses incertae sedis</taxon>
        <taxon>Naldaviricetes</taxon>
        <taxon>Lefavirales</taxon>
        <taxon>Baculoviridae</taxon>
        <taxon>Alphabaculovirus</taxon>
    </lineage>
</organism>
<dbReference type="PANTHER" id="PTHR10044">
    <property type="entry name" value="INHIBITOR OF APOPTOSIS"/>
    <property type="match status" value="1"/>
</dbReference>
<dbReference type="PANTHER" id="PTHR10044:SF139">
    <property type="entry name" value="DEATH-ASSOCIATED INHIBITOR OF APOPTOSIS 2"/>
    <property type="match status" value="1"/>
</dbReference>
<evidence type="ECO:0000313" key="2">
    <source>
        <dbReference type="EMBL" id="QKO28997.1"/>
    </source>
</evidence>
<sequence length="318" mass="36475">MQVNSDESLQLFKNNTMMENNTMTCSYKNSFQERLNSFSQWPVWAKASPFYLALSGFYYIGRGDEVRCAFCKVEIMNWREGDDPIVDHNRWAPQCKFAQNVCSSNVIYKTIEQQQQQQDDATAADDVTASIYDSQDVCGTGAMTMRKPKHGSYTNYKDRLATFTDWPRDIYQRPHDLASAGFFYTGRNAEVRCFQSDCGLSDWEPTDEPWREHARWFPRCEYVIAVKGKEYVQDSVSMACVIKETLPSTSTLSTSLLAKHLHENEQNNGLGRIRFKRLRPRCFVTGGDESACEKGTCPLGKSPLCHAQFLYVDKLYCV</sequence>
<dbReference type="SMART" id="SM00238">
    <property type="entry name" value="BIR"/>
    <property type="match status" value="2"/>
</dbReference>
<dbReference type="GO" id="GO:0043027">
    <property type="term" value="F:cysteine-type endopeptidase inhibitor activity involved in apoptotic process"/>
    <property type="evidence" value="ECO:0007669"/>
    <property type="project" value="TreeGrafter"/>
</dbReference>
<dbReference type="FunFam" id="1.10.1170.10:FF:000003">
    <property type="entry name" value="E3 ubiquitin-protein ligase XIAP"/>
    <property type="match status" value="1"/>
</dbReference>
<dbReference type="InterPro" id="IPR001370">
    <property type="entry name" value="BIR_rpt"/>
</dbReference>
<dbReference type="GO" id="GO:0051726">
    <property type="term" value="P:regulation of cell cycle"/>
    <property type="evidence" value="ECO:0007669"/>
    <property type="project" value="TreeGrafter"/>
</dbReference>
<name>A0A6N0C7M2_9ABAC</name>
<evidence type="ECO:0000256" key="1">
    <source>
        <dbReference type="ARBA" id="ARBA00022703"/>
    </source>
</evidence>
<dbReference type="EMBL" id="MN481987">
    <property type="protein sequence ID" value="QKO28997.1"/>
    <property type="molecule type" value="Genomic_DNA"/>
</dbReference>
<dbReference type="SUPFAM" id="SSF57924">
    <property type="entry name" value="Inhibitor of apoptosis (IAP) repeat"/>
    <property type="match status" value="2"/>
</dbReference>
<dbReference type="PROSITE" id="PS50143">
    <property type="entry name" value="BIR_REPEAT_2"/>
    <property type="match status" value="2"/>
</dbReference>
<proteinExistence type="predicted"/>
<keyword evidence="1" id="KW-0053">Apoptosis</keyword>